<organism evidence="2">
    <name type="scientific">Ignavibacterium album</name>
    <dbReference type="NCBI Taxonomy" id="591197"/>
    <lineage>
        <taxon>Bacteria</taxon>
        <taxon>Pseudomonadati</taxon>
        <taxon>Ignavibacteriota</taxon>
        <taxon>Ignavibacteria</taxon>
        <taxon>Ignavibacteriales</taxon>
        <taxon>Ignavibacteriaceae</taxon>
        <taxon>Ignavibacterium</taxon>
    </lineage>
</organism>
<name>A0A7V2ZID9_9BACT</name>
<dbReference type="Gene3D" id="3.60.20.10">
    <property type="entry name" value="Glutamine Phosphoribosylpyrophosphate, subunit 1, domain 1"/>
    <property type="match status" value="1"/>
</dbReference>
<dbReference type="AlphaFoldDB" id="A0A7V2ZID9"/>
<dbReference type="InterPro" id="IPR011990">
    <property type="entry name" value="TPR-like_helical_dom_sf"/>
</dbReference>
<dbReference type="SUPFAM" id="SSF48452">
    <property type="entry name" value="TPR-like"/>
    <property type="match status" value="1"/>
</dbReference>
<dbReference type="InterPro" id="IPR029055">
    <property type="entry name" value="Ntn_hydrolases_N"/>
</dbReference>
<feature type="repeat" description="TPR" evidence="1">
    <location>
        <begin position="234"/>
        <end position="267"/>
    </location>
</feature>
<dbReference type="PROSITE" id="PS50005">
    <property type="entry name" value="TPR"/>
    <property type="match status" value="1"/>
</dbReference>
<dbReference type="InterPro" id="IPR019734">
    <property type="entry name" value="TPR_rpt"/>
</dbReference>
<dbReference type="InterPro" id="IPR010430">
    <property type="entry name" value="DUF1028"/>
</dbReference>
<dbReference type="PANTHER" id="PTHR39328">
    <property type="entry name" value="BLL2871 PROTEIN"/>
    <property type="match status" value="1"/>
</dbReference>
<keyword evidence="1" id="KW-0802">TPR repeat</keyword>
<dbReference type="SUPFAM" id="SSF56235">
    <property type="entry name" value="N-terminal nucleophile aminohydrolases (Ntn hydrolases)"/>
    <property type="match status" value="1"/>
</dbReference>
<evidence type="ECO:0000256" key="1">
    <source>
        <dbReference type="PROSITE-ProRule" id="PRU00339"/>
    </source>
</evidence>
<dbReference type="Pfam" id="PF06267">
    <property type="entry name" value="DUF1028"/>
    <property type="match status" value="1"/>
</dbReference>
<dbReference type="PANTHER" id="PTHR39328:SF1">
    <property type="entry name" value="BLL2871 PROTEIN"/>
    <property type="match status" value="1"/>
</dbReference>
<evidence type="ECO:0000313" key="2">
    <source>
        <dbReference type="EMBL" id="HFI90579.1"/>
    </source>
</evidence>
<sequence length="327" mass="36136">MKSLFIFLVFVVCSINVDAQLFYSNEPLAHTYSIVARDPETGEMGVAVQSHWFSVGSIVSWGEAGVGVIATQSFVNPSFGQRGLEMLKQGMTAQEVVDLLIESDEGRDFRQLAIVDAKGNSAAYTGSKCIPEAGHIVGDNYSVQANLMLSNLVWSEMSKAFESTDGPLAERLVAALEAAENVGGDIRGKQSAAILVVKGEATGKLWEDRYIDLRVEDNPDPISEIKRLLKVFRAYEHMNNGDLAVEKNDMKLAMDHYSAAMKMFPENLEMKYWTAVTLVNTGQLDNALPLFKEIFSADVNWKKLTPRLIKVGMLNADETTLQKIMNQ</sequence>
<gene>
    <name evidence="2" type="ORF">ENS31_03485</name>
</gene>
<protein>
    <submittedName>
        <fullName evidence="2">DUF1028 domain-containing protein</fullName>
    </submittedName>
</protein>
<reference evidence="2" key="1">
    <citation type="journal article" date="2020" name="mSystems">
        <title>Genome- and Community-Level Interaction Insights into Carbon Utilization and Element Cycling Functions of Hydrothermarchaeota in Hydrothermal Sediment.</title>
        <authorList>
            <person name="Zhou Z."/>
            <person name="Liu Y."/>
            <person name="Xu W."/>
            <person name="Pan J."/>
            <person name="Luo Z.H."/>
            <person name="Li M."/>
        </authorList>
    </citation>
    <scope>NUCLEOTIDE SEQUENCE [LARGE SCALE GENOMIC DNA]</scope>
    <source>
        <strain evidence="2">SpSt-479</strain>
    </source>
</reference>
<accession>A0A7V2ZID9</accession>
<comment type="caution">
    <text evidence="2">The sequence shown here is derived from an EMBL/GenBank/DDBJ whole genome shotgun (WGS) entry which is preliminary data.</text>
</comment>
<proteinExistence type="predicted"/>
<dbReference type="EMBL" id="DSUJ01000008">
    <property type="protein sequence ID" value="HFI90579.1"/>
    <property type="molecule type" value="Genomic_DNA"/>
</dbReference>